<keyword evidence="1" id="KW-0812">Transmembrane</keyword>
<dbReference type="EMBL" id="LNTA01000001">
    <property type="protein sequence ID" value="KWV17172.1"/>
    <property type="molecule type" value="Genomic_DNA"/>
</dbReference>
<feature type="transmembrane region" description="Helical" evidence="1">
    <location>
        <begin position="34"/>
        <end position="53"/>
    </location>
</feature>
<dbReference type="AlphaFoldDB" id="A0A109HRJ8"/>
<evidence type="ECO:0000256" key="1">
    <source>
        <dbReference type="SAM" id="Phobius"/>
    </source>
</evidence>
<comment type="caution">
    <text evidence="2">The sequence shown here is derived from an EMBL/GenBank/DDBJ whole genome shotgun (WGS) entry which is preliminary data.</text>
</comment>
<name>A0A109HRJ8_XANCT</name>
<gene>
    <name evidence="2" type="ORF">ATB53_00390</name>
</gene>
<keyword evidence="1" id="KW-1133">Transmembrane helix</keyword>
<reference evidence="2 3" key="1">
    <citation type="submission" date="2015-11" db="EMBL/GenBank/DDBJ databases">
        <title>Long Read and Single Molecule DNA Sequencing Simplifies Genome Assembly and TAL Effector Gene Analysis of Xanthomonas translucens.</title>
        <authorList>
            <person name="Peng Z."/>
            <person name="Hu Y."/>
            <person name="Xie J."/>
            <person name="Potnis N."/>
            <person name="Akhunova A."/>
            <person name="Jones J."/>
            <person name="Liu Z."/>
            <person name="White F."/>
            <person name="Liu S."/>
        </authorList>
    </citation>
    <scope>NUCLEOTIDE SEQUENCE [LARGE SCALE GENOMIC DNA]</scope>
    <source>
        <strain evidence="2 3">B1</strain>
    </source>
</reference>
<sequence length="82" mass="8934">MRALALLRVLACGLALGFLADLLRRCVIVEAWSVGPIVAALLALALIATRLSWSAARRPRLPADFVRPNTPDFPDQPRCGIR</sequence>
<accession>A0A109HRJ8</accession>
<organism evidence="2 3">
    <name type="scientific">Xanthomonas campestris pv. translucens</name>
    <dbReference type="NCBI Taxonomy" id="343"/>
    <lineage>
        <taxon>Bacteria</taxon>
        <taxon>Pseudomonadati</taxon>
        <taxon>Pseudomonadota</taxon>
        <taxon>Gammaproteobacteria</taxon>
        <taxon>Lysobacterales</taxon>
        <taxon>Lysobacteraceae</taxon>
        <taxon>Xanthomonas</taxon>
        <taxon>Xanthomonas translucens group</taxon>
    </lineage>
</organism>
<keyword evidence="1" id="KW-0472">Membrane</keyword>
<evidence type="ECO:0000313" key="2">
    <source>
        <dbReference type="EMBL" id="KWV17172.1"/>
    </source>
</evidence>
<evidence type="ECO:0000313" key="3">
    <source>
        <dbReference type="Proteomes" id="UP000055854"/>
    </source>
</evidence>
<proteinExistence type="predicted"/>
<dbReference type="Proteomes" id="UP000055854">
    <property type="component" value="Unassembled WGS sequence"/>
</dbReference>
<protein>
    <submittedName>
        <fullName evidence="2">Uncharacterized protein</fullName>
    </submittedName>
</protein>